<dbReference type="InterPro" id="IPR000212">
    <property type="entry name" value="DNA_helicase_UvrD/REP"/>
</dbReference>
<dbReference type="eggNOG" id="COG0210">
    <property type="taxonomic scope" value="Bacteria"/>
</dbReference>
<comment type="catalytic activity">
    <reaction evidence="10">
        <text>ATP + H2O = ADP + phosphate + H(+)</text>
        <dbReference type="Rhea" id="RHEA:13065"/>
        <dbReference type="ChEBI" id="CHEBI:15377"/>
        <dbReference type="ChEBI" id="CHEBI:15378"/>
        <dbReference type="ChEBI" id="CHEBI:30616"/>
        <dbReference type="ChEBI" id="CHEBI:43474"/>
        <dbReference type="ChEBI" id="CHEBI:456216"/>
        <dbReference type="EC" id="5.6.2.4"/>
    </reaction>
</comment>
<dbReference type="KEGG" id="cyj:Cyan7822_1032"/>
<dbReference type="STRING" id="497965.Cyan7822_1032"/>
<dbReference type="Proteomes" id="UP000008206">
    <property type="component" value="Chromosome"/>
</dbReference>
<keyword evidence="4 11" id="KW-0347">Helicase</keyword>
<proteinExistence type="inferred from homology"/>
<keyword evidence="6" id="KW-0238">DNA-binding</keyword>
<dbReference type="Pfam" id="PF13361">
    <property type="entry name" value="UvrD_C"/>
    <property type="match status" value="1"/>
</dbReference>
<dbReference type="GO" id="GO:0043138">
    <property type="term" value="F:3'-5' DNA helicase activity"/>
    <property type="evidence" value="ECO:0007669"/>
    <property type="project" value="UniProtKB-EC"/>
</dbReference>
<dbReference type="EMBL" id="CP002198">
    <property type="protein sequence ID" value="ADN13042.1"/>
    <property type="molecule type" value="Genomic_DNA"/>
</dbReference>
<evidence type="ECO:0000256" key="11">
    <source>
        <dbReference type="PROSITE-ProRule" id="PRU00560"/>
    </source>
</evidence>
<keyword evidence="14" id="KW-1185">Reference proteome</keyword>
<evidence type="ECO:0000256" key="2">
    <source>
        <dbReference type="ARBA" id="ARBA00022741"/>
    </source>
</evidence>
<dbReference type="EC" id="5.6.2.4" evidence="9"/>
<keyword evidence="2 11" id="KW-0547">Nucleotide-binding</keyword>
<keyword evidence="7" id="KW-0413">Isomerase</keyword>
<dbReference type="GO" id="GO:0005524">
    <property type="term" value="F:ATP binding"/>
    <property type="evidence" value="ECO:0007669"/>
    <property type="project" value="UniProtKB-UniRule"/>
</dbReference>
<keyword evidence="3 11" id="KW-0378">Hydrolase</keyword>
<evidence type="ECO:0000256" key="9">
    <source>
        <dbReference type="ARBA" id="ARBA00034808"/>
    </source>
</evidence>
<dbReference type="Gene3D" id="3.40.50.300">
    <property type="entry name" value="P-loop containing nucleotide triphosphate hydrolases"/>
    <property type="match status" value="2"/>
</dbReference>
<sequence length="602" mass="70783">MLSKFEPSEIEEKIKALHCNDEKQLEVIFSQAKKLIVEAPAGYGKTKTMISKIAYMLASNQVKNPKKILALTFSVNAAYKIKKDVAEQLPKLLQTKESYFIKHQDNLFISNYHGFCRHILKLYGYLLHETLRNIDTLKTFDDSKQEDLNQITKLGYDQYKIFIDYNKAVKDCNETYIEKNFETYVREVKEKILNRQYIPFNAIILLILELFRKYPNILEFYKNYFPTVIVDEFQDTNILSWTLLKKIISNDSRVIFIGDSLQRIYGFIGAIPKLMREAEVKYNMEIITLTKNYRFKDNPEMLQLDKNLRLNAENIQNPTIDKNAEIIFFNLTNQLEEAKKIIDIIKDLQNNHLADSCKIALLVKNRGKNIDKILKVLQENKIAYFYGLFSDEEYDYLKFHKECSLLFIEHLKKVHVISQKTLSKLYDTISESIFLKENKEKLTLQSLMKLLKVFFYRINTEYNFLSFEDKIIFIRDTFENNALKQNMEYLDENVIVATIHGAKGLEWDYVIMPDMEQYSNPSFQGLCKNCNYRNNNCNIQIDPNNETKFLEELSVFYVGVTRARRQIFFSASNTRINYQAVEKSANISCLLKLPGIKLNNDN</sequence>
<feature type="domain" description="UvrD-like helicase ATP-binding" evidence="12">
    <location>
        <begin position="18"/>
        <end position="296"/>
    </location>
</feature>
<dbReference type="RefSeq" id="WP_013321150.1">
    <property type="nucleotide sequence ID" value="NC_014501.1"/>
</dbReference>
<evidence type="ECO:0000256" key="4">
    <source>
        <dbReference type="ARBA" id="ARBA00022806"/>
    </source>
</evidence>
<evidence type="ECO:0000256" key="5">
    <source>
        <dbReference type="ARBA" id="ARBA00022840"/>
    </source>
</evidence>
<evidence type="ECO:0000313" key="14">
    <source>
        <dbReference type="Proteomes" id="UP000008206"/>
    </source>
</evidence>
<dbReference type="SUPFAM" id="SSF52540">
    <property type="entry name" value="P-loop containing nucleoside triphosphate hydrolases"/>
    <property type="match status" value="1"/>
</dbReference>
<organism evidence="13 14">
    <name type="scientific">Gloeothece verrucosa (strain PCC 7822)</name>
    <name type="common">Cyanothece sp. (strain PCC 7822)</name>
    <dbReference type="NCBI Taxonomy" id="497965"/>
    <lineage>
        <taxon>Bacteria</taxon>
        <taxon>Bacillati</taxon>
        <taxon>Cyanobacteriota</taxon>
        <taxon>Cyanophyceae</taxon>
        <taxon>Oscillatoriophycideae</taxon>
        <taxon>Chroococcales</taxon>
        <taxon>Aphanothecaceae</taxon>
        <taxon>Gloeothece</taxon>
        <taxon>Gloeothece verrucosa</taxon>
    </lineage>
</organism>
<dbReference type="Gene3D" id="1.10.10.160">
    <property type="match status" value="1"/>
</dbReference>
<feature type="binding site" evidence="11">
    <location>
        <begin position="39"/>
        <end position="46"/>
    </location>
    <ligand>
        <name>ATP</name>
        <dbReference type="ChEBI" id="CHEBI:30616"/>
    </ligand>
</feature>
<comment type="catalytic activity">
    <reaction evidence="8">
        <text>Couples ATP hydrolysis with the unwinding of duplex DNA by translocating in the 3'-5' direction.</text>
        <dbReference type="EC" id="5.6.2.4"/>
    </reaction>
</comment>
<evidence type="ECO:0000256" key="6">
    <source>
        <dbReference type="ARBA" id="ARBA00023125"/>
    </source>
</evidence>
<name>E0UE38_GLOV7</name>
<evidence type="ECO:0000256" key="3">
    <source>
        <dbReference type="ARBA" id="ARBA00022801"/>
    </source>
</evidence>
<dbReference type="CDD" id="cd17932">
    <property type="entry name" value="DEXQc_UvrD"/>
    <property type="match status" value="1"/>
</dbReference>
<dbReference type="InterPro" id="IPR013986">
    <property type="entry name" value="DExx_box_DNA_helicase_dom_sf"/>
</dbReference>
<dbReference type="PROSITE" id="PS51198">
    <property type="entry name" value="UVRD_HELICASE_ATP_BIND"/>
    <property type="match status" value="1"/>
</dbReference>
<accession>E0UE38</accession>
<evidence type="ECO:0000313" key="13">
    <source>
        <dbReference type="EMBL" id="ADN13042.1"/>
    </source>
</evidence>
<dbReference type="OrthoDB" id="9810135at2"/>
<evidence type="ECO:0000259" key="12">
    <source>
        <dbReference type="PROSITE" id="PS51198"/>
    </source>
</evidence>
<evidence type="ECO:0000256" key="10">
    <source>
        <dbReference type="ARBA" id="ARBA00048988"/>
    </source>
</evidence>
<dbReference type="InterPro" id="IPR027417">
    <property type="entry name" value="P-loop_NTPase"/>
</dbReference>
<dbReference type="AlphaFoldDB" id="E0UE38"/>
<dbReference type="GO" id="GO:0003677">
    <property type="term" value="F:DNA binding"/>
    <property type="evidence" value="ECO:0007669"/>
    <property type="project" value="UniProtKB-KW"/>
</dbReference>
<dbReference type="Pfam" id="PF00580">
    <property type="entry name" value="UvrD-helicase"/>
    <property type="match status" value="1"/>
</dbReference>
<dbReference type="GO" id="GO:0016887">
    <property type="term" value="F:ATP hydrolysis activity"/>
    <property type="evidence" value="ECO:0007669"/>
    <property type="project" value="RHEA"/>
</dbReference>
<protein>
    <recommendedName>
        <fullName evidence="9">DNA 3'-5' helicase</fullName>
        <ecNumber evidence="9">5.6.2.4</ecNumber>
    </recommendedName>
</protein>
<comment type="similarity">
    <text evidence="1">Belongs to the helicase family. UvrD subfamily.</text>
</comment>
<dbReference type="HOGENOM" id="CLU_453248_0_0_3"/>
<evidence type="ECO:0000256" key="7">
    <source>
        <dbReference type="ARBA" id="ARBA00023235"/>
    </source>
</evidence>
<dbReference type="InterPro" id="IPR014017">
    <property type="entry name" value="DNA_helicase_UvrD-like_C"/>
</dbReference>
<reference evidence="14" key="1">
    <citation type="journal article" date="2011" name="MBio">
        <title>Novel metabolic attributes of the genus Cyanothece, comprising a group of unicellular nitrogen-fixing Cyanobacteria.</title>
        <authorList>
            <person name="Bandyopadhyay A."/>
            <person name="Elvitigala T."/>
            <person name="Welsh E."/>
            <person name="Stockel J."/>
            <person name="Liberton M."/>
            <person name="Min H."/>
            <person name="Sherman L.A."/>
            <person name="Pakrasi H.B."/>
        </authorList>
    </citation>
    <scope>NUCLEOTIDE SEQUENCE [LARGE SCALE GENOMIC DNA]</scope>
    <source>
        <strain evidence="14">PCC 7822</strain>
    </source>
</reference>
<evidence type="ECO:0000256" key="8">
    <source>
        <dbReference type="ARBA" id="ARBA00034617"/>
    </source>
</evidence>
<dbReference type="PANTHER" id="PTHR11070:SF2">
    <property type="entry name" value="ATP-DEPENDENT DNA HELICASE SRS2"/>
    <property type="match status" value="1"/>
</dbReference>
<keyword evidence="5 11" id="KW-0067">ATP-binding</keyword>
<dbReference type="PANTHER" id="PTHR11070">
    <property type="entry name" value="UVRD / RECB / PCRA DNA HELICASE FAMILY MEMBER"/>
    <property type="match status" value="1"/>
</dbReference>
<dbReference type="GO" id="GO:0000725">
    <property type="term" value="P:recombinational repair"/>
    <property type="evidence" value="ECO:0007669"/>
    <property type="project" value="TreeGrafter"/>
</dbReference>
<gene>
    <name evidence="13" type="ordered locus">Cyan7822_1032</name>
</gene>
<dbReference type="InterPro" id="IPR014016">
    <property type="entry name" value="UvrD-like_ATP-bd"/>
</dbReference>
<evidence type="ECO:0000256" key="1">
    <source>
        <dbReference type="ARBA" id="ARBA00009922"/>
    </source>
</evidence>